<evidence type="ECO:0000313" key="1">
    <source>
        <dbReference type="EMBL" id="KRX12771.1"/>
    </source>
</evidence>
<evidence type="ECO:0000313" key="2">
    <source>
        <dbReference type="EMBL" id="KRX17295.1"/>
    </source>
</evidence>
<gene>
    <name evidence="2" type="ORF">T07_2587</name>
    <name evidence="1" type="ORF">T07_2773</name>
</gene>
<comment type="caution">
    <text evidence="2">The sequence shown here is derived from an EMBL/GenBank/DDBJ whole genome shotgun (WGS) entry which is preliminary data.</text>
</comment>
<reference evidence="2 3" key="1">
    <citation type="submission" date="2015-01" db="EMBL/GenBank/DDBJ databases">
        <title>Evolution of Trichinella species and genotypes.</title>
        <authorList>
            <person name="Korhonen P.K."/>
            <person name="Edoardo P."/>
            <person name="Giuseppe L.R."/>
            <person name="Gasser R.B."/>
        </authorList>
    </citation>
    <scope>NUCLEOTIDE SEQUENCE [LARGE SCALE GENOMIC DNA]</scope>
    <source>
        <strain evidence="2">ISS37</strain>
    </source>
</reference>
<keyword evidence="3" id="KW-1185">Reference proteome</keyword>
<dbReference type="AlphaFoldDB" id="A0A0V0RSA0"/>
<proteinExistence type="predicted"/>
<dbReference type="EMBL" id="JYDL01000273">
    <property type="protein sequence ID" value="KRX12771.1"/>
    <property type="molecule type" value="Genomic_DNA"/>
</dbReference>
<accession>A0A0V0RSA0</accession>
<dbReference type="Proteomes" id="UP000054630">
    <property type="component" value="Unassembled WGS sequence"/>
</dbReference>
<dbReference type="EMBL" id="JYDL01000090">
    <property type="protein sequence ID" value="KRX17295.1"/>
    <property type="molecule type" value="Genomic_DNA"/>
</dbReference>
<protein>
    <submittedName>
        <fullName evidence="2">Uncharacterized protein</fullName>
    </submittedName>
</protein>
<evidence type="ECO:0000313" key="3">
    <source>
        <dbReference type="Proteomes" id="UP000054630"/>
    </source>
</evidence>
<name>A0A0V0RSA0_9BILA</name>
<organism evidence="2 3">
    <name type="scientific">Trichinella nelsoni</name>
    <dbReference type="NCBI Taxonomy" id="6336"/>
    <lineage>
        <taxon>Eukaryota</taxon>
        <taxon>Metazoa</taxon>
        <taxon>Ecdysozoa</taxon>
        <taxon>Nematoda</taxon>
        <taxon>Enoplea</taxon>
        <taxon>Dorylaimia</taxon>
        <taxon>Trichinellida</taxon>
        <taxon>Trichinellidae</taxon>
        <taxon>Trichinella</taxon>
    </lineage>
</organism>
<sequence length="84" mass="9626">MFSHTDITLIDRSTALISKKAFLYVASRTTSQIRFLPSEIKCINWHSAPNGQPFTVRNLLHSTVLYLGCFRNSLYECAKVHLRP</sequence>